<dbReference type="HOGENOM" id="CLU_025429_1_0_5"/>
<protein>
    <recommendedName>
        <fullName evidence="5">Proline iminopeptidase</fullName>
        <ecNumber evidence="4">3.4.11.5</ecNumber>
    </recommendedName>
    <alternativeName>
        <fullName evidence="10">Prolyl aminopeptidase</fullName>
    </alternativeName>
</protein>
<evidence type="ECO:0000256" key="4">
    <source>
        <dbReference type="ARBA" id="ARBA00012568"/>
    </source>
</evidence>
<dbReference type="OrthoDB" id="613638at2"/>
<dbReference type="EMBL" id="GL883080">
    <property type="protein sequence ID" value="EGF89745.1"/>
    <property type="molecule type" value="Genomic_DNA"/>
</dbReference>
<evidence type="ECO:0000256" key="2">
    <source>
        <dbReference type="ARBA" id="ARBA00004496"/>
    </source>
</evidence>
<evidence type="ECO:0000313" key="15">
    <source>
        <dbReference type="Proteomes" id="UP000006512"/>
    </source>
</evidence>
<comment type="catalytic activity">
    <reaction evidence="1">
        <text>Release of N-terminal proline from a peptide.</text>
        <dbReference type="EC" id="3.4.11.5"/>
    </reaction>
</comment>
<evidence type="ECO:0000256" key="8">
    <source>
        <dbReference type="ARBA" id="ARBA00022670"/>
    </source>
</evidence>
<dbReference type="InterPro" id="IPR029058">
    <property type="entry name" value="AB_hydrolase_fold"/>
</dbReference>
<dbReference type="InterPro" id="IPR000073">
    <property type="entry name" value="AB_hydrolase_1"/>
</dbReference>
<evidence type="ECO:0000256" key="7">
    <source>
        <dbReference type="ARBA" id="ARBA00022490"/>
    </source>
</evidence>
<dbReference type="Pfam" id="PF00561">
    <property type="entry name" value="Abhydrolase_1"/>
    <property type="match status" value="1"/>
</dbReference>
<dbReference type="InterPro" id="IPR005944">
    <property type="entry name" value="Pro_iminopeptidase"/>
</dbReference>
<dbReference type="AlphaFoldDB" id="F4QSM5"/>
<dbReference type="InterPro" id="IPR013595">
    <property type="entry name" value="Pept_S33_TAP-like_C"/>
</dbReference>
<dbReference type="Pfam" id="PF08386">
    <property type="entry name" value="Abhydrolase_4"/>
    <property type="match status" value="1"/>
</dbReference>
<dbReference type="Proteomes" id="UP000006512">
    <property type="component" value="Unassembled WGS sequence"/>
</dbReference>
<dbReference type="eggNOG" id="COG0596">
    <property type="taxonomic scope" value="Bacteria"/>
</dbReference>
<dbReference type="SUPFAM" id="SSF53474">
    <property type="entry name" value="alpha/beta-Hydrolases"/>
    <property type="match status" value="1"/>
</dbReference>
<dbReference type="GO" id="GO:0006508">
    <property type="term" value="P:proteolysis"/>
    <property type="evidence" value="ECO:0007669"/>
    <property type="project" value="UniProtKB-KW"/>
</dbReference>
<keyword evidence="6" id="KW-0031">Aminopeptidase</keyword>
<evidence type="ECO:0000259" key="12">
    <source>
        <dbReference type="Pfam" id="PF00561"/>
    </source>
</evidence>
<gene>
    <name evidence="14" type="ORF">ABI_41680</name>
</gene>
<proteinExistence type="inferred from homology"/>
<comment type="similarity">
    <text evidence="3">Belongs to the peptidase S33 family.</text>
</comment>
<organism evidence="14 15">
    <name type="scientific">Asticcacaulis biprosthecium C19</name>
    <dbReference type="NCBI Taxonomy" id="715226"/>
    <lineage>
        <taxon>Bacteria</taxon>
        <taxon>Pseudomonadati</taxon>
        <taxon>Pseudomonadota</taxon>
        <taxon>Alphaproteobacteria</taxon>
        <taxon>Caulobacterales</taxon>
        <taxon>Caulobacteraceae</taxon>
        <taxon>Asticcacaulis</taxon>
    </lineage>
</organism>
<keyword evidence="8" id="KW-0645">Protease</keyword>
<dbReference type="STRING" id="715226.ABI_41680"/>
<accession>F4QSM5</accession>
<dbReference type="PRINTS" id="PR00793">
    <property type="entry name" value="PROAMNOPTASE"/>
</dbReference>
<evidence type="ECO:0000256" key="1">
    <source>
        <dbReference type="ARBA" id="ARBA00001585"/>
    </source>
</evidence>
<dbReference type="GO" id="GO:0005737">
    <property type="term" value="C:cytoplasm"/>
    <property type="evidence" value="ECO:0007669"/>
    <property type="project" value="UniProtKB-SubCell"/>
</dbReference>
<name>F4QSM5_9CAUL</name>
<keyword evidence="11" id="KW-0732">Signal</keyword>
<feature type="domain" description="Peptidase S33 tripeptidyl aminopeptidase-like C-terminal" evidence="13">
    <location>
        <begin position="371"/>
        <end position="460"/>
    </location>
</feature>
<dbReference type="PROSITE" id="PS51257">
    <property type="entry name" value="PROKAR_LIPOPROTEIN"/>
    <property type="match status" value="1"/>
</dbReference>
<evidence type="ECO:0000256" key="11">
    <source>
        <dbReference type="SAM" id="SignalP"/>
    </source>
</evidence>
<sequence>MWRRLLVVTGLALLATACLPQKTPTALGYHKQSCSFAYIGLKGIECGTMVVEETRGKANGRTVALPIVIVRASASDRKSDPVIFLHGGPGGDVVSGLPFRLRRKPGLVTEDRDWIFFDHRGTGKSTPSLDCGEAPLSDAGVTSDAGVAELQACGRKLAAQGIDLTQYNSAVIAQDVRDLRQALGIKAYNLYGGSYGTRVAMAVMQHDPADLRAVVLNSTWPPEANATAPLPGLVSREVRQVLAYCAGDNECNGKYPDLAARFDTRLRQWLTTPVTDKDQTYTADAVGAFLLDQIYSPDGASALPTTIDKLLNGDYKALGKFVKTQAGYTEGQFFTTLCREEFSFEDPAALDRVDANDPIAAAVARDTRRFFAVCQAFATGKGGAVENEALVSDIPTLMLSADIDAGCPAELSDETVKGLSKGRNYFFPNRTHTIAGGSTCAKTLVAQFLKTADADVDATCIKSDRPKFPFVYDGK</sequence>
<keyword evidence="15" id="KW-1185">Reference proteome</keyword>
<keyword evidence="7" id="KW-0963">Cytoplasm</keyword>
<feature type="domain" description="AB hydrolase-1" evidence="12">
    <location>
        <begin position="81"/>
        <end position="233"/>
    </location>
</feature>
<feature type="signal peptide" evidence="11">
    <location>
        <begin position="1"/>
        <end position="20"/>
    </location>
</feature>
<dbReference type="PANTHER" id="PTHR43722:SF1">
    <property type="entry name" value="PROLINE IMINOPEPTIDASE"/>
    <property type="match status" value="1"/>
</dbReference>
<evidence type="ECO:0000256" key="9">
    <source>
        <dbReference type="ARBA" id="ARBA00022801"/>
    </source>
</evidence>
<comment type="subcellular location">
    <subcellularLocation>
        <location evidence="2">Cytoplasm</location>
    </subcellularLocation>
</comment>
<evidence type="ECO:0000313" key="14">
    <source>
        <dbReference type="EMBL" id="EGF89745.1"/>
    </source>
</evidence>
<dbReference type="PANTHER" id="PTHR43722">
    <property type="entry name" value="PROLINE IMINOPEPTIDASE"/>
    <property type="match status" value="1"/>
</dbReference>
<evidence type="ECO:0000256" key="3">
    <source>
        <dbReference type="ARBA" id="ARBA00010088"/>
    </source>
</evidence>
<feature type="chain" id="PRO_5003314411" description="Proline iminopeptidase" evidence="11">
    <location>
        <begin position="21"/>
        <end position="475"/>
    </location>
</feature>
<dbReference type="InterPro" id="IPR002410">
    <property type="entry name" value="Peptidase_S33"/>
</dbReference>
<dbReference type="RefSeq" id="WP_006274940.1">
    <property type="nucleotide sequence ID" value="NZ_GL883080.1"/>
</dbReference>
<evidence type="ECO:0000256" key="5">
    <source>
        <dbReference type="ARBA" id="ARBA00021843"/>
    </source>
</evidence>
<dbReference type="Gene3D" id="3.40.50.1820">
    <property type="entry name" value="alpha/beta hydrolase"/>
    <property type="match status" value="1"/>
</dbReference>
<evidence type="ECO:0000256" key="10">
    <source>
        <dbReference type="ARBA" id="ARBA00029605"/>
    </source>
</evidence>
<reference evidence="15" key="1">
    <citation type="submission" date="2011-03" db="EMBL/GenBank/DDBJ databases">
        <title>Draft genome sequence of Brevundimonas diminuta.</title>
        <authorList>
            <person name="Brown P.J.B."/>
            <person name="Buechlein A."/>
            <person name="Hemmerich C."/>
            <person name="Brun Y.V."/>
        </authorList>
    </citation>
    <scope>NUCLEOTIDE SEQUENCE [LARGE SCALE GENOMIC DNA]</scope>
    <source>
        <strain evidence="15">C19</strain>
    </source>
</reference>
<keyword evidence="9" id="KW-0378">Hydrolase</keyword>
<dbReference type="EC" id="3.4.11.5" evidence="4"/>
<dbReference type="GO" id="GO:0004177">
    <property type="term" value="F:aminopeptidase activity"/>
    <property type="evidence" value="ECO:0007669"/>
    <property type="project" value="UniProtKB-KW"/>
</dbReference>
<evidence type="ECO:0000259" key="13">
    <source>
        <dbReference type="Pfam" id="PF08386"/>
    </source>
</evidence>
<evidence type="ECO:0000256" key="6">
    <source>
        <dbReference type="ARBA" id="ARBA00022438"/>
    </source>
</evidence>